<keyword evidence="3" id="KW-1185">Reference proteome</keyword>
<sequence length="150" mass="16817">MSGCVRETEPAETENETAESAQDHEPAKTNKTEADIENTEGEGSSPDREIEDVEDIEIVLTNYITSKRRGKLTLTSDTKTTAEEEFEIEIEDQQSIETEITETGQYELSVTTEAGSETSFPFSIDEYDLNAGSNLIVEFDDKEIMIMMQE</sequence>
<feature type="compositionally biased region" description="Basic and acidic residues" evidence="1">
    <location>
        <begin position="21"/>
        <end position="34"/>
    </location>
</feature>
<name>A0ABD5UWE6_9EURY</name>
<evidence type="ECO:0000313" key="2">
    <source>
        <dbReference type="EMBL" id="MFC6893785.1"/>
    </source>
</evidence>
<feature type="region of interest" description="Disordered" evidence="1">
    <location>
        <begin position="1"/>
        <end position="53"/>
    </location>
</feature>
<reference evidence="2 3" key="1">
    <citation type="journal article" date="2019" name="Int. J. Syst. Evol. Microbiol.">
        <title>The Global Catalogue of Microorganisms (GCM) 10K type strain sequencing project: providing services to taxonomists for standard genome sequencing and annotation.</title>
        <authorList>
            <consortium name="The Broad Institute Genomics Platform"/>
            <consortium name="The Broad Institute Genome Sequencing Center for Infectious Disease"/>
            <person name="Wu L."/>
            <person name="Ma J."/>
        </authorList>
    </citation>
    <scope>NUCLEOTIDE SEQUENCE [LARGE SCALE GENOMIC DNA]</scope>
    <source>
        <strain evidence="2 3">SKJ47</strain>
    </source>
</reference>
<accession>A0ABD5UWE6</accession>
<dbReference type="Proteomes" id="UP001596296">
    <property type="component" value="Unassembled WGS sequence"/>
</dbReference>
<protein>
    <submittedName>
        <fullName evidence="2">Uncharacterized protein</fullName>
    </submittedName>
</protein>
<comment type="caution">
    <text evidence="2">The sequence shown here is derived from an EMBL/GenBank/DDBJ whole genome shotgun (WGS) entry which is preliminary data.</text>
</comment>
<proteinExistence type="predicted"/>
<dbReference type="EMBL" id="JBHSXL010000013">
    <property type="protein sequence ID" value="MFC6893785.1"/>
    <property type="molecule type" value="Genomic_DNA"/>
</dbReference>
<gene>
    <name evidence="2" type="ORF">ACFQE9_14400</name>
</gene>
<evidence type="ECO:0000256" key="1">
    <source>
        <dbReference type="SAM" id="MobiDB-lite"/>
    </source>
</evidence>
<evidence type="ECO:0000313" key="3">
    <source>
        <dbReference type="Proteomes" id="UP001596296"/>
    </source>
</evidence>
<organism evidence="2 3">
    <name type="scientific">Halopenitus salinus</name>
    <dbReference type="NCBI Taxonomy" id="1198295"/>
    <lineage>
        <taxon>Archaea</taxon>
        <taxon>Methanobacteriati</taxon>
        <taxon>Methanobacteriota</taxon>
        <taxon>Stenosarchaea group</taxon>
        <taxon>Halobacteria</taxon>
        <taxon>Halobacteriales</taxon>
        <taxon>Haloferacaceae</taxon>
        <taxon>Halopenitus</taxon>
    </lineage>
</organism>
<dbReference type="RefSeq" id="WP_379746209.1">
    <property type="nucleotide sequence ID" value="NZ_JBHSVN010000001.1"/>
</dbReference>
<dbReference type="AlphaFoldDB" id="A0ABD5UWE6"/>